<dbReference type="InterPro" id="IPR038729">
    <property type="entry name" value="Rad50/SbcC_AAA"/>
</dbReference>
<evidence type="ECO:0000256" key="3">
    <source>
        <dbReference type="ARBA" id="ARBA00013368"/>
    </source>
</evidence>
<dbReference type="RefSeq" id="WP_125685286.1">
    <property type="nucleotide sequence ID" value="NZ_JBHSSI010000078.1"/>
</dbReference>
<feature type="coiled-coil region" evidence="4">
    <location>
        <begin position="541"/>
        <end position="593"/>
    </location>
</feature>
<evidence type="ECO:0000313" key="7">
    <source>
        <dbReference type="Proteomes" id="UP001596283"/>
    </source>
</evidence>
<keyword evidence="4" id="KW-0175">Coiled coil</keyword>
<proteinExistence type="inferred from homology"/>
<organism evidence="6 7">
    <name type="scientific">Levilactobacillus fujinensis</name>
    <dbReference type="NCBI Taxonomy" id="2486024"/>
    <lineage>
        <taxon>Bacteria</taxon>
        <taxon>Bacillati</taxon>
        <taxon>Bacillota</taxon>
        <taxon>Bacilli</taxon>
        <taxon>Lactobacillales</taxon>
        <taxon>Lactobacillaceae</taxon>
        <taxon>Levilactobacillus</taxon>
    </lineage>
</organism>
<evidence type="ECO:0000256" key="4">
    <source>
        <dbReference type="SAM" id="Coils"/>
    </source>
</evidence>
<comment type="caution">
    <text evidence="6">The sequence shown here is derived from an EMBL/GenBank/DDBJ whole genome shotgun (WGS) entry which is preliminary data.</text>
</comment>
<dbReference type="Proteomes" id="UP001596283">
    <property type="component" value="Unassembled WGS sequence"/>
</dbReference>
<dbReference type="Gene3D" id="3.40.50.300">
    <property type="entry name" value="P-loop containing nucleotide triphosphate hydrolases"/>
    <property type="match status" value="2"/>
</dbReference>
<gene>
    <name evidence="6" type="ORF">ACFP1C_12290</name>
</gene>
<comment type="similarity">
    <text evidence="1">Belongs to the SMC family. SbcC subfamily.</text>
</comment>
<feature type="coiled-coil region" evidence="4">
    <location>
        <begin position="630"/>
        <end position="678"/>
    </location>
</feature>
<dbReference type="PANTHER" id="PTHR32114">
    <property type="entry name" value="ABC TRANSPORTER ABCH.3"/>
    <property type="match status" value="1"/>
</dbReference>
<evidence type="ECO:0000256" key="2">
    <source>
        <dbReference type="ARBA" id="ARBA00011322"/>
    </source>
</evidence>
<dbReference type="Pfam" id="PF13558">
    <property type="entry name" value="SbcC_Walker_B"/>
    <property type="match status" value="1"/>
</dbReference>
<feature type="domain" description="Rad50/SbcC-type AAA" evidence="5">
    <location>
        <begin position="6"/>
        <end position="216"/>
    </location>
</feature>
<dbReference type="Pfam" id="PF13476">
    <property type="entry name" value="AAA_23"/>
    <property type="match status" value="1"/>
</dbReference>
<dbReference type="SUPFAM" id="SSF52540">
    <property type="entry name" value="P-loop containing nucleoside triphosphate hydrolases"/>
    <property type="match status" value="1"/>
</dbReference>
<dbReference type="PANTHER" id="PTHR32114:SF2">
    <property type="entry name" value="ABC TRANSPORTER ABCH.3"/>
    <property type="match status" value="1"/>
</dbReference>
<protein>
    <recommendedName>
        <fullName evidence="3">Nuclease SbcCD subunit C</fullName>
    </recommendedName>
</protein>
<evidence type="ECO:0000256" key="1">
    <source>
        <dbReference type="ARBA" id="ARBA00006930"/>
    </source>
</evidence>
<evidence type="ECO:0000259" key="5">
    <source>
        <dbReference type="Pfam" id="PF13476"/>
    </source>
</evidence>
<feature type="coiled-coil region" evidence="4">
    <location>
        <begin position="184"/>
        <end position="229"/>
    </location>
</feature>
<dbReference type="InterPro" id="IPR027417">
    <property type="entry name" value="P-loop_NTPase"/>
</dbReference>
<comment type="subunit">
    <text evidence="2">Heterodimer of SbcC and SbcD.</text>
</comment>
<keyword evidence="7" id="KW-1185">Reference proteome</keyword>
<name>A0ABW1TLL6_9LACO</name>
<sequence length="1049" mass="117104">MSPLTLHMEYFGPYRDETVDFNRFSATPLFLISGKTGSGKTTIFDGMCYALFDQTSGGDRTAQAMRSDFATSADQTRVSFTFTHRERRYEIIREPEQLLDKKRGTGQRIVPASVTLTVFEGDQEITQLTKVKRVKDYLQDLLQMDGRQFAQIVLLPQGQFRRFLVAPSEDKAAVLEQLFNTEVFARWAARLKSKLRENENANRETAATLDRLQNELQWTAENADQAKTLLANHQTTNLLALMAVQQTAIQSANEQVGVQLATAKTQVAQLIRQDTSEEQLVHDQQQLVQQQAHHDQLAKQQADMAGLEQVISELEWVQELQPKWQARQTATIMVQQRQQDQDQAISAVTQADKVHQIAVDQQKQLAPIQQKIDQEKDQLAQQVAIRPVYEQLNQLSKQLVTAQQTVRQRTTDFSQAKHEVDVNQVAQADQQKILATQTTVYATQQKLTQRAGDLRDWHHQLADLQTIEQQTVRLTQQVTTQTDKVTVAQAMAQQQRLAAEETNQQFLKSQIARLSSQLKPGTPCPVCGATDHPQPAVTAVAEVAEETVKKAQTTASATEKRASDLAATLTQWQKALTEKKDDLTEKLTILQKSLEQSAATTLQELTQQVASLAVTYDSDIIANRQQVTAIKTAQQQLAQLTTAATTLTAAQATADDAKQVAQRNVDRLTTQLETQRQRLPEKAATLVEFNEAERVLRDQLNADQQQWQATSDHVQQTQERAAVTKTKAQTATSEYQQSQARLKEAQVAVTSALTAHFNSDTMVSEDRIDEQLVELPSLPVKRQQLQSYRTQVAQVTTTIADLTKRIDNRPVPDRAATKTALTVKNQQVEELQTQQHGYQDLWQQNDAHVQQVTQQIDQQAVALKKTQELTELSGIVNGDGPNSKVGLERYVLQTYLRQILKVGNFRLQQLTNGRYQFVIDESSASYKKNSGLEINVYDDQVGGQRSVHTLSGGESFIASLALALALGEVIQQTTGSVDVDALFIDEGFGSLDEDALATALESLETIEGKHRMIGIISHVSELRDQVTNQLQVVAGGNGESTIKYISDNG</sequence>
<accession>A0ABW1TLL6</accession>
<dbReference type="EMBL" id="JBHSSI010000078">
    <property type="protein sequence ID" value="MFC6261713.1"/>
    <property type="molecule type" value="Genomic_DNA"/>
</dbReference>
<reference evidence="7" key="1">
    <citation type="journal article" date="2019" name="Int. J. Syst. Evol. Microbiol.">
        <title>The Global Catalogue of Microorganisms (GCM) 10K type strain sequencing project: providing services to taxonomists for standard genome sequencing and annotation.</title>
        <authorList>
            <consortium name="The Broad Institute Genomics Platform"/>
            <consortium name="The Broad Institute Genome Sequencing Center for Infectious Disease"/>
            <person name="Wu L."/>
            <person name="Ma J."/>
        </authorList>
    </citation>
    <scope>NUCLEOTIDE SEQUENCE [LARGE SCALE GENOMIC DNA]</scope>
    <source>
        <strain evidence="7">CCM 8908</strain>
    </source>
</reference>
<evidence type="ECO:0000313" key="6">
    <source>
        <dbReference type="EMBL" id="MFC6261713.1"/>
    </source>
</evidence>